<dbReference type="Proteomes" id="UP000075903">
    <property type="component" value="Unassembled WGS sequence"/>
</dbReference>
<protein>
    <recommendedName>
        <fullName evidence="7">Palmitoyltransferase</fullName>
        <ecNumber evidence="7">2.3.1.225</ecNumber>
    </recommendedName>
</protein>
<dbReference type="VEuPathDB" id="VectorBase:AMEM001271"/>
<dbReference type="VEuPathDB" id="VectorBase:AMEM21_002134"/>
<evidence type="ECO:0000256" key="2">
    <source>
        <dbReference type="ARBA" id="ARBA00022679"/>
    </source>
</evidence>
<proteinExistence type="inferred from homology"/>
<keyword evidence="3 7" id="KW-0812">Transmembrane</keyword>
<dbReference type="STRING" id="30066.A0A182UP75"/>
<feature type="transmembrane region" description="Helical" evidence="7">
    <location>
        <begin position="259"/>
        <end position="277"/>
    </location>
</feature>
<evidence type="ECO:0000256" key="7">
    <source>
        <dbReference type="RuleBase" id="RU079119"/>
    </source>
</evidence>
<feature type="transmembrane region" description="Helical" evidence="7">
    <location>
        <begin position="218"/>
        <end position="239"/>
    </location>
</feature>
<comment type="domain">
    <text evidence="7">The DHHC domain is required for palmitoyltransferase activity.</text>
</comment>
<dbReference type="PANTHER" id="PTHR12246">
    <property type="entry name" value="PALMITOYLTRANSFERASE ZDHHC16"/>
    <property type="match status" value="1"/>
</dbReference>
<evidence type="ECO:0000256" key="3">
    <source>
        <dbReference type="ARBA" id="ARBA00022692"/>
    </source>
</evidence>
<keyword evidence="10" id="KW-1185">Reference proteome</keyword>
<comment type="similarity">
    <text evidence="7">Belongs to the DHHC palmitoyltransferase family.</text>
</comment>
<feature type="domain" description="Palmitoyltransferase DHHC" evidence="8">
    <location>
        <begin position="167"/>
        <end position="295"/>
    </location>
</feature>
<keyword evidence="6 7" id="KW-0012">Acyltransferase</keyword>
<evidence type="ECO:0000259" key="8">
    <source>
        <dbReference type="Pfam" id="PF01529"/>
    </source>
</evidence>
<dbReference type="GO" id="GO:0016020">
    <property type="term" value="C:membrane"/>
    <property type="evidence" value="ECO:0007669"/>
    <property type="project" value="UniProtKB-SubCell"/>
</dbReference>
<dbReference type="Pfam" id="PF01529">
    <property type="entry name" value="DHHC"/>
    <property type="match status" value="1"/>
</dbReference>
<evidence type="ECO:0000313" key="9">
    <source>
        <dbReference type="EnsemblMetazoa" id="AMEM001271-PA"/>
    </source>
</evidence>
<name>A0A182UP75_ANOME</name>
<dbReference type="InterPro" id="IPR039859">
    <property type="entry name" value="PFA4/ZDH16/20/ERF2-like"/>
</dbReference>
<evidence type="ECO:0000256" key="5">
    <source>
        <dbReference type="ARBA" id="ARBA00023136"/>
    </source>
</evidence>
<feature type="transmembrane region" description="Helical" evidence="7">
    <location>
        <begin position="113"/>
        <end position="132"/>
    </location>
</feature>
<dbReference type="EC" id="2.3.1.225" evidence="7"/>
<keyword evidence="2 7" id="KW-0808">Transferase</keyword>
<dbReference type="GO" id="GO:0019706">
    <property type="term" value="F:protein-cysteine S-palmitoyltransferase activity"/>
    <property type="evidence" value="ECO:0007669"/>
    <property type="project" value="UniProtKB-EC"/>
</dbReference>
<comment type="subcellular location">
    <subcellularLocation>
        <location evidence="1">Membrane</location>
        <topology evidence="1">Multi-pass membrane protein</topology>
    </subcellularLocation>
</comment>
<keyword evidence="4 7" id="KW-1133">Transmembrane helix</keyword>
<dbReference type="InterPro" id="IPR001594">
    <property type="entry name" value="Palmitoyltrfase_DHHC"/>
</dbReference>
<dbReference type="EnsemblMetazoa" id="AMEM001271-RA">
    <property type="protein sequence ID" value="AMEM001271-PA"/>
    <property type="gene ID" value="AMEM001271"/>
</dbReference>
<dbReference type="AlphaFoldDB" id="A0A182UP75"/>
<evidence type="ECO:0000313" key="10">
    <source>
        <dbReference type="Proteomes" id="UP000075903"/>
    </source>
</evidence>
<organism evidence="9 10">
    <name type="scientific">Anopheles merus</name>
    <name type="common">Mosquito</name>
    <dbReference type="NCBI Taxonomy" id="30066"/>
    <lineage>
        <taxon>Eukaryota</taxon>
        <taxon>Metazoa</taxon>
        <taxon>Ecdysozoa</taxon>
        <taxon>Arthropoda</taxon>
        <taxon>Hexapoda</taxon>
        <taxon>Insecta</taxon>
        <taxon>Pterygota</taxon>
        <taxon>Neoptera</taxon>
        <taxon>Endopterygota</taxon>
        <taxon>Diptera</taxon>
        <taxon>Nematocera</taxon>
        <taxon>Culicoidea</taxon>
        <taxon>Culicidae</taxon>
        <taxon>Anophelinae</taxon>
        <taxon>Anopheles</taxon>
    </lineage>
</organism>
<evidence type="ECO:0000256" key="6">
    <source>
        <dbReference type="ARBA" id="ARBA00023315"/>
    </source>
</evidence>
<accession>A0A182UP75</accession>
<reference evidence="9" key="1">
    <citation type="submission" date="2020-05" db="UniProtKB">
        <authorList>
            <consortium name="EnsemblMetazoa"/>
        </authorList>
    </citation>
    <scope>IDENTIFICATION</scope>
    <source>
        <strain evidence="9">MAF</strain>
    </source>
</reference>
<evidence type="ECO:0000256" key="4">
    <source>
        <dbReference type="ARBA" id="ARBA00022989"/>
    </source>
</evidence>
<comment type="catalytic activity">
    <reaction evidence="7">
        <text>L-cysteinyl-[protein] + hexadecanoyl-CoA = S-hexadecanoyl-L-cysteinyl-[protein] + CoA</text>
        <dbReference type="Rhea" id="RHEA:36683"/>
        <dbReference type="Rhea" id="RHEA-COMP:10131"/>
        <dbReference type="Rhea" id="RHEA-COMP:11032"/>
        <dbReference type="ChEBI" id="CHEBI:29950"/>
        <dbReference type="ChEBI" id="CHEBI:57287"/>
        <dbReference type="ChEBI" id="CHEBI:57379"/>
        <dbReference type="ChEBI" id="CHEBI:74151"/>
        <dbReference type="EC" id="2.3.1.225"/>
    </reaction>
</comment>
<sequence>MLCTCALFCGRGGVEEKWWKTASYKRPRDKPAAAPRLVVRLSITQRHHGGTQFRSAIGACRRSQSQPHRVIIEMAFVKDPCGIVCVLITYMTVLHADYVVTHWIILQTMPNSLWAPFHVVAFNTIVFLLAMAHLKAVLLDPGTVPLPQIRIDFSDLHSEKNYGHEREEWTMCTRCETYRPPRAHHCRICKRCIRRMDHHCPWINNCVGERNQKYFLQFLMYVCALAVYSIVLIVISWMYPCEDCHADVSQAQTRMMHSVLLLLESVLFGLFVVAIMVDQMHAILYDETAVEAVQQKGPYRIHRPKMALLAEVCGRGHPMLWMLPCTSLNRKHHDVPLLSHDV</sequence>
<keyword evidence="5 7" id="KW-0472">Membrane</keyword>
<evidence type="ECO:0000256" key="1">
    <source>
        <dbReference type="ARBA" id="ARBA00004141"/>
    </source>
</evidence>
<dbReference type="PROSITE" id="PS50216">
    <property type="entry name" value="DHHC"/>
    <property type="match status" value="1"/>
</dbReference>